<reference evidence="1 2" key="1">
    <citation type="submission" date="2018-05" db="EMBL/GenBank/DDBJ databases">
        <title>Coraliomargarita sinensis sp. nov., isolated from a marine solar saltern.</title>
        <authorList>
            <person name="Zhou L.Y."/>
        </authorList>
    </citation>
    <scope>NUCLEOTIDE SEQUENCE [LARGE SCALE GENOMIC DNA]</scope>
    <source>
        <strain evidence="1 2">WN38</strain>
    </source>
</reference>
<dbReference type="Proteomes" id="UP000247099">
    <property type="component" value="Unassembled WGS sequence"/>
</dbReference>
<dbReference type="InParanoid" id="A0A317ZMA5"/>
<name>A0A317ZMA5_9BACT</name>
<sequence>MRSLTIRSATEQTSDFLREEILRGTWTETMPGRNALVKQLSAGGDTVQAALEQLEREGLLESQGAGRRRRIVLPNKHRRTALQVKMILYERDDSSHRLILELRRQLEAAGHGLSFASKTLKDLKQDPRKVAKWVRADPSDVWIVNGGSKPVLEWFAQAVVPAFALFGSMTGLSIAGTGPDKLPALREALLCLKRRGDRRIVMLVREEVRKAKHGLFLQTFFDALKDRGITPGAYNLPDWEESPKGLSACLDAIFKVTPPTAIIVEDPVLCLAVRNYLAEKRGAALRQVALICADQDPSLFWCWPAIPHMRFDHQPVIRHVVRWVNGVARGKENQRQKLFPAKLVGHDSIAPLAVKA</sequence>
<dbReference type="Gene3D" id="1.10.10.10">
    <property type="entry name" value="Winged helix-like DNA-binding domain superfamily/Winged helix DNA-binding domain"/>
    <property type="match status" value="1"/>
</dbReference>
<comment type="caution">
    <text evidence="1">The sequence shown here is derived from an EMBL/GenBank/DDBJ whole genome shotgun (WGS) entry which is preliminary data.</text>
</comment>
<accession>A0A317ZMA5</accession>
<dbReference type="EMBL" id="QHJQ01000002">
    <property type="protein sequence ID" value="PXA04939.1"/>
    <property type="molecule type" value="Genomic_DNA"/>
</dbReference>
<dbReference type="SUPFAM" id="SSF53822">
    <property type="entry name" value="Periplasmic binding protein-like I"/>
    <property type="match status" value="1"/>
</dbReference>
<keyword evidence="2" id="KW-1185">Reference proteome</keyword>
<evidence type="ECO:0000313" key="1">
    <source>
        <dbReference type="EMBL" id="PXA04939.1"/>
    </source>
</evidence>
<organism evidence="1 2">
    <name type="scientific">Coraliomargarita sinensis</name>
    <dbReference type="NCBI Taxonomy" id="2174842"/>
    <lineage>
        <taxon>Bacteria</taxon>
        <taxon>Pseudomonadati</taxon>
        <taxon>Verrucomicrobiota</taxon>
        <taxon>Opitutia</taxon>
        <taxon>Puniceicoccales</taxon>
        <taxon>Coraliomargaritaceae</taxon>
        <taxon>Coraliomargarita</taxon>
    </lineage>
</organism>
<dbReference type="InterPro" id="IPR036388">
    <property type="entry name" value="WH-like_DNA-bd_sf"/>
</dbReference>
<gene>
    <name evidence="1" type="ORF">DDZ13_02950</name>
</gene>
<protein>
    <submittedName>
        <fullName evidence="1">Uncharacterized protein</fullName>
    </submittedName>
</protein>
<dbReference type="OrthoDB" id="7363114at2"/>
<dbReference type="InterPro" id="IPR036390">
    <property type="entry name" value="WH_DNA-bd_sf"/>
</dbReference>
<proteinExistence type="predicted"/>
<dbReference type="SUPFAM" id="SSF46785">
    <property type="entry name" value="Winged helix' DNA-binding domain"/>
    <property type="match status" value="1"/>
</dbReference>
<dbReference type="RefSeq" id="WP_110129940.1">
    <property type="nucleotide sequence ID" value="NZ_QHJQ01000002.1"/>
</dbReference>
<dbReference type="AlphaFoldDB" id="A0A317ZMA5"/>
<evidence type="ECO:0000313" key="2">
    <source>
        <dbReference type="Proteomes" id="UP000247099"/>
    </source>
</evidence>
<dbReference type="InterPro" id="IPR028082">
    <property type="entry name" value="Peripla_BP_I"/>
</dbReference>
<dbReference type="Gene3D" id="3.40.50.2300">
    <property type="match status" value="2"/>
</dbReference>